<evidence type="ECO:0000256" key="5">
    <source>
        <dbReference type="ARBA" id="ARBA00022679"/>
    </source>
</evidence>
<dbReference type="GO" id="GO:0005634">
    <property type="term" value="C:nucleus"/>
    <property type="evidence" value="ECO:0007669"/>
    <property type="project" value="TreeGrafter"/>
</dbReference>
<accession>A0A7I8WAG3</accession>
<evidence type="ECO:0000313" key="10">
    <source>
        <dbReference type="EMBL" id="CAD5125086.1"/>
    </source>
</evidence>
<dbReference type="SUPFAM" id="SSF82199">
    <property type="entry name" value="SET domain"/>
    <property type="match status" value="1"/>
</dbReference>
<reference evidence="10 11" key="1">
    <citation type="submission" date="2020-08" db="EMBL/GenBank/DDBJ databases">
        <authorList>
            <person name="Hejnol A."/>
        </authorList>
    </citation>
    <scope>NUCLEOTIDE SEQUENCE [LARGE SCALE GENOMIC DNA]</scope>
</reference>
<dbReference type="GO" id="GO:0032259">
    <property type="term" value="P:methylation"/>
    <property type="evidence" value="ECO:0007669"/>
    <property type="project" value="UniProtKB-KW"/>
</dbReference>
<dbReference type="Gene3D" id="1.25.40.10">
    <property type="entry name" value="Tetratricopeptide repeat domain"/>
    <property type="match status" value="1"/>
</dbReference>
<dbReference type="InterPro" id="IPR001214">
    <property type="entry name" value="SET_dom"/>
</dbReference>
<feature type="domain" description="SET" evidence="9">
    <location>
        <begin position="194"/>
        <end position="367"/>
    </location>
</feature>
<comment type="subcellular location">
    <subcellularLocation>
        <location evidence="2">Cytoplasm</location>
    </subcellularLocation>
    <subcellularLocation>
        <location evidence="1">Nucleus</location>
    </subcellularLocation>
</comment>
<keyword evidence="4" id="KW-0489">Methyltransferase</keyword>
<evidence type="ECO:0000256" key="4">
    <source>
        <dbReference type="ARBA" id="ARBA00022603"/>
    </source>
</evidence>
<evidence type="ECO:0000256" key="3">
    <source>
        <dbReference type="ARBA" id="ARBA00022490"/>
    </source>
</evidence>
<comment type="catalytic activity">
    <reaction evidence="8">
        <text>L-lysyl-[protein] + S-adenosyl-L-methionine = N(6)-methyl-L-lysyl-[protein] + S-adenosyl-L-homocysteine + H(+)</text>
        <dbReference type="Rhea" id="RHEA:51736"/>
        <dbReference type="Rhea" id="RHEA-COMP:9752"/>
        <dbReference type="Rhea" id="RHEA-COMP:13053"/>
        <dbReference type="ChEBI" id="CHEBI:15378"/>
        <dbReference type="ChEBI" id="CHEBI:29969"/>
        <dbReference type="ChEBI" id="CHEBI:57856"/>
        <dbReference type="ChEBI" id="CHEBI:59789"/>
        <dbReference type="ChEBI" id="CHEBI:61929"/>
    </reaction>
</comment>
<protein>
    <submittedName>
        <fullName evidence="10">DgyrCDS13327</fullName>
    </submittedName>
</protein>
<dbReference type="SUPFAM" id="SSF48452">
    <property type="entry name" value="TPR-like"/>
    <property type="match status" value="1"/>
</dbReference>
<dbReference type="EMBL" id="CAJFCJ010000024">
    <property type="protein sequence ID" value="CAD5125086.1"/>
    <property type="molecule type" value="Genomic_DNA"/>
</dbReference>
<dbReference type="GO" id="GO:0008168">
    <property type="term" value="F:methyltransferase activity"/>
    <property type="evidence" value="ECO:0007669"/>
    <property type="project" value="UniProtKB-KW"/>
</dbReference>
<dbReference type="PANTHER" id="PTHR46165:SF2">
    <property type="entry name" value="SET AND MYND DOMAIN-CONTAINING PROTEIN 4"/>
    <property type="match status" value="1"/>
</dbReference>
<evidence type="ECO:0000256" key="6">
    <source>
        <dbReference type="ARBA" id="ARBA00022691"/>
    </source>
</evidence>
<keyword evidence="6" id="KW-0949">S-adenosyl-L-methionine</keyword>
<dbReference type="InterPro" id="IPR044421">
    <property type="entry name" value="SMYD4_SET"/>
</dbReference>
<dbReference type="GO" id="GO:0042826">
    <property type="term" value="F:histone deacetylase binding"/>
    <property type="evidence" value="ECO:0007669"/>
    <property type="project" value="TreeGrafter"/>
</dbReference>
<dbReference type="Proteomes" id="UP000549394">
    <property type="component" value="Unassembled WGS sequence"/>
</dbReference>
<evidence type="ECO:0000256" key="7">
    <source>
        <dbReference type="ARBA" id="ARBA00023242"/>
    </source>
</evidence>
<dbReference type="GO" id="GO:0005737">
    <property type="term" value="C:cytoplasm"/>
    <property type="evidence" value="ECO:0007669"/>
    <property type="project" value="TreeGrafter"/>
</dbReference>
<keyword evidence="11" id="KW-1185">Reference proteome</keyword>
<name>A0A7I8WAG3_9ANNE</name>
<dbReference type="InterPro" id="IPR011990">
    <property type="entry name" value="TPR-like_helical_dom_sf"/>
</dbReference>
<evidence type="ECO:0000256" key="1">
    <source>
        <dbReference type="ARBA" id="ARBA00004123"/>
    </source>
</evidence>
<dbReference type="OrthoDB" id="5945798at2759"/>
<organism evidence="10 11">
    <name type="scientific">Dimorphilus gyrociliatus</name>
    <dbReference type="NCBI Taxonomy" id="2664684"/>
    <lineage>
        <taxon>Eukaryota</taxon>
        <taxon>Metazoa</taxon>
        <taxon>Spiralia</taxon>
        <taxon>Lophotrochozoa</taxon>
        <taxon>Annelida</taxon>
        <taxon>Polychaeta</taxon>
        <taxon>Polychaeta incertae sedis</taxon>
        <taxon>Dinophilidae</taxon>
        <taxon>Dimorphilus</taxon>
    </lineage>
</organism>
<keyword evidence="5" id="KW-0808">Transferase</keyword>
<dbReference type="Gene3D" id="2.170.270.10">
    <property type="entry name" value="SET domain"/>
    <property type="match status" value="1"/>
</dbReference>
<dbReference type="AlphaFoldDB" id="A0A7I8WAG3"/>
<dbReference type="CDD" id="cd10536">
    <property type="entry name" value="SET_SMYD4"/>
    <property type="match status" value="1"/>
</dbReference>
<gene>
    <name evidence="10" type="ORF">DGYR_LOCUS12527</name>
</gene>
<keyword evidence="3" id="KW-0963">Cytoplasm</keyword>
<dbReference type="InterPro" id="IPR052097">
    <property type="entry name" value="SET-MYND_domain_protein"/>
</dbReference>
<evidence type="ECO:0000256" key="8">
    <source>
        <dbReference type="ARBA" id="ARBA00048985"/>
    </source>
</evidence>
<dbReference type="PROSITE" id="PS50280">
    <property type="entry name" value="SET"/>
    <property type="match status" value="1"/>
</dbReference>
<evidence type="ECO:0000256" key="2">
    <source>
        <dbReference type="ARBA" id="ARBA00004496"/>
    </source>
</evidence>
<keyword evidence="7" id="KW-0539">Nucleus</keyword>
<sequence>MEKCVYPFAETDESSELYDKFATCDNDFDRMKIAYQFNPSFVKAKKNFKNDTYSEQHREKGNKKFAETKFNDALLHYNVAIRYAVVGKNLSLAYSNRSAVLFQIEEYECCLRDINMALEVGYPKELEYKLYYRACKSYKALGLKDKVKECVKKFKKSLDGIEMKGEKIEKLLKDLLAITTHKQDNYSHLFSRTPKIQIPNSKFPSLTHDVVVHYTEEQGRFIKSTKDLAIGQLVAVEKPFERVLDCDSESMISTQEALIIMDCLETAGYFHKELDLDEKSWCAGLIYRQSLIFETNAVGTYEAVFKENDSAISIKHCNTGSAVYNTLSLLNHSCSPNCCFVYYNDDVVALKTIRRVKMNDPLTIDYGTAFQDMEAEERQKKLWCQYFFNCDCEASAFGEMKQSWKFSKKNEHIILDCMNIFEKYTLWPNHDINLGQDLLRKVWSIGGKHWIAKF</sequence>
<comment type="caution">
    <text evidence="10">The sequence shown here is derived from an EMBL/GenBank/DDBJ whole genome shotgun (WGS) entry which is preliminary data.</text>
</comment>
<dbReference type="SMART" id="SM00317">
    <property type="entry name" value="SET"/>
    <property type="match status" value="1"/>
</dbReference>
<proteinExistence type="predicted"/>
<evidence type="ECO:0000259" key="9">
    <source>
        <dbReference type="PROSITE" id="PS50280"/>
    </source>
</evidence>
<dbReference type="Pfam" id="PF00856">
    <property type="entry name" value="SET"/>
    <property type="match status" value="1"/>
</dbReference>
<dbReference type="InterPro" id="IPR046341">
    <property type="entry name" value="SET_dom_sf"/>
</dbReference>
<dbReference type="PANTHER" id="PTHR46165">
    <property type="entry name" value="SET AND MYND DOMAIN-CONTAINING PROTEIN 4"/>
    <property type="match status" value="1"/>
</dbReference>
<evidence type="ECO:0000313" key="11">
    <source>
        <dbReference type="Proteomes" id="UP000549394"/>
    </source>
</evidence>